<evidence type="ECO:0008006" key="3">
    <source>
        <dbReference type="Google" id="ProtNLM"/>
    </source>
</evidence>
<gene>
    <name evidence="1" type="ORF">AOB46_07885</name>
</gene>
<sequence>MGKNYLLKIFAGVLLGFMASCNNSGSDDFEPSAGNGGNNGNGTPPPARVLEKITFDNTVQEEYVVSSGKLVTGMFKDGNTGTSYTGTVNYTGDKISRIKFIGSLAGSVSYDFTITEDSKGNMYNATCTAVAPTAANSYISEYTFTYDTTGKLTKVLEKKKYGGTYAYTNFVLIDFTYIGNNIFKGDCTRGVMDGEGAPDMATAKKTMYSFQNYDSKISPFSTLPKSFFMAWSLVRPETFYRISPNNPTSVYVAPPAPALPTSTPLDYIYDNQNYPVSNKDQKLKYTYRVL</sequence>
<organism evidence="1 2">
    <name type="scientific">Chryseobacterium indologenes</name>
    <name type="common">Flavobacterium indologenes</name>
    <dbReference type="NCBI Taxonomy" id="253"/>
    <lineage>
        <taxon>Bacteria</taxon>
        <taxon>Pseudomonadati</taxon>
        <taxon>Bacteroidota</taxon>
        <taxon>Flavobacteriia</taxon>
        <taxon>Flavobacteriales</taxon>
        <taxon>Weeksellaceae</taxon>
        <taxon>Chryseobacterium group</taxon>
        <taxon>Chryseobacterium</taxon>
    </lineage>
</organism>
<dbReference type="AlphaFoldDB" id="A0A0N0IWR1"/>
<reference evidence="2" key="2">
    <citation type="submission" date="2015-09" db="EMBL/GenBank/DDBJ databases">
        <title>Draft genome sequence of a multidrug-resistant Chryseobacterium indologenes isolate from Malaysia.</title>
        <authorList>
            <person name="Yu C.Y."/>
            <person name="Ang G.Y."/>
            <person name="Chan K.-G."/>
        </authorList>
    </citation>
    <scope>NUCLEOTIDE SEQUENCE [LARGE SCALE GENOMIC DNA]</scope>
    <source>
        <strain evidence="2">CI_885</strain>
    </source>
</reference>
<name>A0A0N0IWR1_CHRID</name>
<dbReference type="OrthoDB" id="1271983at2"/>
<dbReference type="PATRIC" id="fig|253.9.peg.3318"/>
<comment type="caution">
    <text evidence="1">The sequence shown here is derived from an EMBL/GenBank/DDBJ whole genome shotgun (WGS) entry which is preliminary data.</text>
</comment>
<dbReference type="PROSITE" id="PS51257">
    <property type="entry name" value="PROKAR_LIPOPROTEIN"/>
    <property type="match status" value="1"/>
</dbReference>
<dbReference type="Proteomes" id="UP000037953">
    <property type="component" value="Unassembled WGS sequence"/>
</dbReference>
<evidence type="ECO:0000313" key="1">
    <source>
        <dbReference type="EMBL" id="KPE51574.1"/>
    </source>
</evidence>
<dbReference type="EMBL" id="LJOD01000004">
    <property type="protein sequence ID" value="KPE51574.1"/>
    <property type="molecule type" value="Genomic_DNA"/>
</dbReference>
<accession>A0A0N0IWR1</accession>
<evidence type="ECO:0000313" key="2">
    <source>
        <dbReference type="Proteomes" id="UP000037953"/>
    </source>
</evidence>
<protein>
    <recommendedName>
        <fullName evidence="3">DUF4595 domain-containing protein</fullName>
    </recommendedName>
</protein>
<proteinExistence type="predicted"/>
<dbReference type="RefSeq" id="WP_062698038.1">
    <property type="nucleotide sequence ID" value="NZ_LJOD01000004.1"/>
</dbReference>
<reference evidence="1 2" key="1">
    <citation type="journal article" date="2015" name="Genom Data">
        <title>Draft genome sequence of a multidrug-resistant Chryseobacterium indologenes isolate from Malaysia.</title>
        <authorList>
            <person name="Yu C.Y."/>
            <person name="Ang G.Y."/>
            <person name="Cheng H.J."/>
            <person name="Cheong Y.M."/>
            <person name="Yin W.F."/>
            <person name="Chan K.G."/>
        </authorList>
    </citation>
    <scope>NUCLEOTIDE SEQUENCE [LARGE SCALE GENOMIC DNA]</scope>
    <source>
        <strain evidence="1 2">CI_885</strain>
    </source>
</reference>